<dbReference type="GO" id="GO:0004386">
    <property type="term" value="F:helicase activity"/>
    <property type="evidence" value="ECO:0007669"/>
    <property type="project" value="UniProtKB-KW"/>
</dbReference>
<evidence type="ECO:0000259" key="10">
    <source>
        <dbReference type="PROSITE" id="PS51194"/>
    </source>
</evidence>
<comment type="similarity">
    <text evidence="5 7">Belongs to the DEAD box helicase family.</text>
</comment>
<feature type="compositionally biased region" description="Basic residues" evidence="8">
    <location>
        <begin position="414"/>
        <end position="424"/>
    </location>
</feature>
<dbReference type="PANTHER" id="PTHR47959:SF13">
    <property type="entry name" value="ATP-DEPENDENT RNA HELICASE RHLE"/>
    <property type="match status" value="1"/>
</dbReference>
<feature type="region of interest" description="Disordered" evidence="8">
    <location>
        <begin position="394"/>
        <end position="424"/>
    </location>
</feature>
<dbReference type="EMBL" id="BAABJZ010000009">
    <property type="protein sequence ID" value="GAA4877077.1"/>
    <property type="molecule type" value="Genomic_DNA"/>
</dbReference>
<comment type="caution">
    <text evidence="12">The sequence shown here is derived from an EMBL/GenBank/DDBJ whole genome shotgun (WGS) entry which is preliminary data.</text>
</comment>
<dbReference type="InterPro" id="IPR014014">
    <property type="entry name" value="RNA_helicase_DEAD_Q_motif"/>
</dbReference>
<dbReference type="PANTHER" id="PTHR47959">
    <property type="entry name" value="ATP-DEPENDENT RNA HELICASE RHLE-RELATED"/>
    <property type="match status" value="1"/>
</dbReference>
<evidence type="ECO:0000259" key="11">
    <source>
        <dbReference type="PROSITE" id="PS51195"/>
    </source>
</evidence>
<keyword evidence="4 7" id="KW-0067">ATP-binding</keyword>
<dbReference type="CDD" id="cd00268">
    <property type="entry name" value="DEADc"/>
    <property type="match status" value="1"/>
</dbReference>
<feature type="domain" description="DEAD-box RNA helicase Q" evidence="11">
    <location>
        <begin position="1"/>
        <end position="29"/>
    </location>
</feature>
<evidence type="ECO:0000256" key="4">
    <source>
        <dbReference type="ARBA" id="ARBA00022840"/>
    </source>
</evidence>
<dbReference type="Pfam" id="PF00270">
    <property type="entry name" value="DEAD"/>
    <property type="match status" value="1"/>
</dbReference>
<dbReference type="PROSITE" id="PS51194">
    <property type="entry name" value="HELICASE_CTER"/>
    <property type="match status" value="1"/>
</dbReference>
<keyword evidence="13" id="KW-1185">Reference proteome</keyword>
<proteinExistence type="inferred from homology"/>
<dbReference type="InterPro" id="IPR014001">
    <property type="entry name" value="Helicase_ATP-bd"/>
</dbReference>
<dbReference type="RefSeq" id="WP_345333648.1">
    <property type="nucleotide sequence ID" value="NZ_BAABJZ010000009.1"/>
</dbReference>
<dbReference type="InterPro" id="IPR000629">
    <property type="entry name" value="RNA-helicase_DEAD-box_CS"/>
</dbReference>
<gene>
    <name evidence="12" type="ORF">GCM10023333_07930</name>
</gene>
<organism evidence="12 13">
    <name type="scientific">Ferrimonas pelagia</name>
    <dbReference type="NCBI Taxonomy" id="1177826"/>
    <lineage>
        <taxon>Bacteria</taxon>
        <taxon>Pseudomonadati</taxon>
        <taxon>Pseudomonadota</taxon>
        <taxon>Gammaproteobacteria</taxon>
        <taxon>Alteromonadales</taxon>
        <taxon>Ferrimonadaceae</taxon>
        <taxon>Ferrimonas</taxon>
    </lineage>
</organism>
<evidence type="ECO:0000256" key="1">
    <source>
        <dbReference type="ARBA" id="ARBA00022741"/>
    </source>
</evidence>
<protein>
    <submittedName>
        <fullName evidence="12">DEAD/DEAH box helicase</fullName>
    </submittedName>
</protein>
<feature type="domain" description="Helicase C-terminal" evidence="10">
    <location>
        <begin position="231"/>
        <end position="378"/>
    </location>
</feature>
<evidence type="ECO:0000259" key="9">
    <source>
        <dbReference type="PROSITE" id="PS51192"/>
    </source>
</evidence>
<evidence type="ECO:0000256" key="3">
    <source>
        <dbReference type="ARBA" id="ARBA00022806"/>
    </source>
</evidence>
<reference evidence="13" key="1">
    <citation type="journal article" date="2019" name="Int. J. Syst. Evol. Microbiol.">
        <title>The Global Catalogue of Microorganisms (GCM) 10K type strain sequencing project: providing services to taxonomists for standard genome sequencing and annotation.</title>
        <authorList>
            <consortium name="The Broad Institute Genomics Platform"/>
            <consortium name="The Broad Institute Genome Sequencing Center for Infectious Disease"/>
            <person name="Wu L."/>
            <person name="Ma J."/>
        </authorList>
    </citation>
    <scope>NUCLEOTIDE SEQUENCE [LARGE SCALE GENOMIC DNA]</scope>
    <source>
        <strain evidence="13">JCM 18401</strain>
    </source>
</reference>
<dbReference type="SUPFAM" id="SSF52540">
    <property type="entry name" value="P-loop containing nucleoside triphosphate hydrolases"/>
    <property type="match status" value="1"/>
</dbReference>
<keyword evidence="2 7" id="KW-0378">Hydrolase</keyword>
<keyword evidence="3 7" id="KW-0347">Helicase</keyword>
<dbReference type="PROSITE" id="PS51192">
    <property type="entry name" value="HELICASE_ATP_BIND_1"/>
    <property type="match status" value="1"/>
</dbReference>
<evidence type="ECO:0000313" key="12">
    <source>
        <dbReference type="EMBL" id="GAA4877077.1"/>
    </source>
</evidence>
<dbReference type="SMART" id="SM00487">
    <property type="entry name" value="DEXDc"/>
    <property type="match status" value="1"/>
</dbReference>
<name>A0ABP9EFR4_9GAMM</name>
<dbReference type="SMART" id="SM00490">
    <property type="entry name" value="HELICc"/>
    <property type="match status" value="1"/>
</dbReference>
<dbReference type="InterPro" id="IPR011545">
    <property type="entry name" value="DEAD/DEAH_box_helicase_dom"/>
</dbReference>
<evidence type="ECO:0000256" key="8">
    <source>
        <dbReference type="SAM" id="MobiDB-lite"/>
    </source>
</evidence>
<evidence type="ECO:0000256" key="6">
    <source>
        <dbReference type="PROSITE-ProRule" id="PRU00552"/>
    </source>
</evidence>
<dbReference type="PROSITE" id="PS51195">
    <property type="entry name" value="Q_MOTIF"/>
    <property type="match status" value="1"/>
</dbReference>
<dbReference type="InterPro" id="IPR001650">
    <property type="entry name" value="Helicase_C-like"/>
</dbReference>
<dbReference type="InterPro" id="IPR050079">
    <property type="entry name" value="DEAD_box_RNA_helicase"/>
</dbReference>
<dbReference type="CDD" id="cd18787">
    <property type="entry name" value="SF2_C_DEAD"/>
    <property type="match status" value="1"/>
</dbReference>
<evidence type="ECO:0000256" key="5">
    <source>
        <dbReference type="ARBA" id="ARBA00038437"/>
    </source>
</evidence>
<dbReference type="Gene3D" id="3.40.50.300">
    <property type="entry name" value="P-loop containing nucleotide triphosphate hydrolases"/>
    <property type="match status" value="2"/>
</dbReference>
<accession>A0ABP9EFR4</accession>
<evidence type="ECO:0000256" key="7">
    <source>
        <dbReference type="RuleBase" id="RU000492"/>
    </source>
</evidence>
<keyword evidence="1 7" id="KW-0547">Nucleotide-binding</keyword>
<dbReference type="Proteomes" id="UP001499988">
    <property type="component" value="Unassembled WGS sequence"/>
</dbReference>
<evidence type="ECO:0000256" key="2">
    <source>
        <dbReference type="ARBA" id="ARBA00022801"/>
    </source>
</evidence>
<dbReference type="Pfam" id="PF00271">
    <property type="entry name" value="Helicase_C"/>
    <property type="match status" value="1"/>
</dbReference>
<sequence length="424" mass="46959">MSFASQGFGPEIVRAVTECGYDKMTPVQRKAIPAARKGRDILANAQTGTGKTAAFALPILQQLQDSPKMQQGRQVRALILAPTRELAAQIAANCRDYAKHTELSVAVVYGGTKMSSQTAALHAGVDLLVATPGRLLEHVAENNVSLSQVEHLVLDEADRMLDMGFASELTRIMKLVPPKHQTMLFSATYPPKMKQLATQALSNPVVVSVAAQNSTAETVSHVIYPVDENRKLDLIVELIGRKNWRQVLVFANYKESVDAVVAELNKYGVPADACHGDKTQGARRRALREFKEGKLRVLVATDVAARGLDIQGLPYVVNFDVPFLAEDYVHRIGRTGRAGERGHAISFVGRDEELSIAQIEKLIEQNIHRINQPGYEVKDRTNLIYEVHNKQRYTRKRARENNPTDQSAGERQLRARKVAKKSGR</sequence>
<dbReference type="PROSITE" id="PS00039">
    <property type="entry name" value="DEAD_ATP_HELICASE"/>
    <property type="match status" value="1"/>
</dbReference>
<dbReference type="InterPro" id="IPR044742">
    <property type="entry name" value="DEAD/DEAH_RhlB"/>
</dbReference>
<feature type="short sequence motif" description="Q motif" evidence="6">
    <location>
        <begin position="1"/>
        <end position="29"/>
    </location>
</feature>
<feature type="domain" description="Helicase ATP-binding" evidence="9">
    <location>
        <begin position="32"/>
        <end position="207"/>
    </location>
</feature>
<dbReference type="InterPro" id="IPR027417">
    <property type="entry name" value="P-loop_NTPase"/>
</dbReference>
<evidence type="ECO:0000313" key="13">
    <source>
        <dbReference type="Proteomes" id="UP001499988"/>
    </source>
</evidence>